<keyword evidence="3" id="KW-1185">Reference proteome</keyword>
<evidence type="ECO:0000313" key="3">
    <source>
        <dbReference type="Proteomes" id="UP001500618"/>
    </source>
</evidence>
<gene>
    <name evidence="2" type="ORF">GCM10009765_56220</name>
</gene>
<evidence type="ECO:0000313" key="2">
    <source>
        <dbReference type="EMBL" id="GAA1699528.1"/>
    </source>
</evidence>
<accession>A0ABN2I6K1</accession>
<feature type="region of interest" description="Disordered" evidence="1">
    <location>
        <begin position="75"/>
        <end position="100"/>
    </location>
</feature>
<proteinExistence type="predicted"/>
<evidence type="ECO:0000256" key="1">
    <source>
        <dbReference type="SAM" id="MobiDB-lite"/>
    </source>
</evidence>
<dbReference type="EMBL" id="BAAANY010000022">
    <property type="protein sequence ID" value="GAA1699528.1"/>
    <property type="molecule type" value="Genomic_DNA"/>
</dbReference>
<sequence length="100" mass="11411">MQISILDGMSDTTIKVDSGVRDRLRAVAHRRHVTLGALLDSVSRDLERAERMKEIAEQYETYAREDPAGFRAEISESHDWDQLAGDTLPPARNEYPDLQR</sequence>
<comment type="caution">
    <text evidence="2">The sequence shown here is derived from an EMBL/GenBank/DDBJ whole genome shotgun (WGS) entry which is preliminary data.</text>
</comment>
<evidence type="ECO:0008006" key="4">
    <source>
        <dbReference type="Google" id="ProtNLM"/>
    </source>
</evidence>
<dbReference type="Proteomes" id="UP001500618">
    <property type="component" value="Unassembled WGS sequence"/>
</dbReference>
<name>A0ABN2I6K1_9ACTN</name>
<protein>
    <recommendedName>
        <fullName evidence="4">Ribbon-helix-helix protein, CopG family</fullName>
    </recommendedName>
</protein>
<reference evidence="2 3" key="1">
    <citation type="journal article" date="2019" name="Int. J. Syst. Evol. Microbiol.">
        <title>The Global Catalogue of Microorganisms (GCM) 10K type strain sequencing project: providing services to taxonomists for standard genome sequencing and annotation.</title>
        <authorList>
            <consortium name="The Broad Institute Genomics Platform"/>
            <consortium name="The Broad Institute Genome Sequencing Center for Infectious Disease"/>
            <person name="Wu L."/>
            <person name="Ma J."/>
        </authorList>
    </citation>
    <scope>NUCLEOTIDE SEQUENCE [LARGE SCALE GENOMIC DNA]</scope>
    <source>
        <strain evidence="2 3">JCM 14718</strain>
    </source>
</reference>
<organism evidence="2 3">
    <name type="scientific">Fodinicola feengrottensis</name>
    <dbReference type="NCBI Taxonomy" id="435914"/>
    <lineage>
        <taxon>Bacteria</taxon>
        <taxon>Bacillati</taxon>
        <taxon>Actinomycetota</taxon>
        <taxon>Actinomycetes</taxon>
        <taxon>Mycobacteriales</taxon>
        <taxon>Fodinicola</taxon>
    </lineage>
</organism>